<keyword evidence="2" id="KW-1185">Reference proteome</keyword>
<accession>F2NDG3</accession>
<dbReference type="KEGG" id="dao:Desac_2200"/>
<dbReference type="HOGENOM" id="CLU_1243663_0_0_7"/>
<dbReference type="SUPFAM" id="SSF53756">
    <property type="entry name" value="UDP-Glycosyltransferase/glycogen phosphorylase"/>
    <property type="match status" value="1"/>
</dbReference>
<sequence length="222" mass="26213">MHWIGSDVITAKYNFNKNYYRNYNINNIYHLCETPWIQRELREIGIIADIVNLFSYDRINNIDNTLPDRFSILSYAAKGKELFYGLDKLIRLAKDFPEIEIRITNISDYDDDLPDNIKLLGRVPDIIQQYQDCVLYLRLIEHDGLSFSVLEALAHGRYVGYTYKFNNTIYIDSYITLRNVVNNLFLNFKNNTLAINQEGIDFIKLRFSSKVVSKHLIDRFMK</sequence>
<gene>
    <name evidence="1" type="ordered locus">Desac_2200</name>
</gene>
<reference evidence="2" key="2">
    <citation type="submission" date="2011-03" db="EMBL/GenBank/DDBJ databases">
        <title>The complete genome of Desulfobacca acetoxidans DSM 11109.</title>
        <authorList>
            <consortium name="US DOE Joint Genome Institute (JGI-PGF)"/>
            <person name="Lucas S."/>
            <person name="Copeland A."/>
            <person name="Lapidus A."/>
            <person name="Bruce D."/>
            <person name="Goodwin L."/>
            <person name="Pitluck S."/>
            <person name="Peters L."/>
            <person name="Kyrpides N."/>
            <person name="Mavromatis K."/>
            <person name="Ivanova N."/>
            <person name="Ovchinnikova G."/>
            <person name="Teshima H."/>
            <person name="Detter J.C."/>
            <person name="Han C."/>
            <person name="Land M."/>
            <person name="Hauser L."/>
            <person name="Markowitz V."/>
            <person name="Cheng J.-F."/>
            <person name="Hugenholtz P."/>
            <person name="Woyke T."/>
            <person name="Wu D."/>
            <person name="Spring S."/>
            <person name="Schueler E."/>
            <person name="Brambilla E."/>
            <person name="Klenk H.-P."/>
            <person name="Eisen J.A."/>
        </authorList>
    </citation>
    <scope>NUCLEOTIDE SEQUENCE [LARGE SCALE GENOMIC DNA]</scope>
    <source>
        <strain evidence="2">ATCC 700848 / DSM 11109 / ASRB2</strain>
    </source>
</reference>
<dbReference type="eggNOG" id="COG0438">
    <property type="taxonomic scope" value="Bacteria"/>
</dbReference>
<dbReference type="EMBL" id="CP002629">
    <property type="protein sequence ID" value="AEB10029.1"/>
    <property type="molecule type" value="Genomic_DNA"/>
</dbReference>
<organism evidence="1 2">
    <name type="scientific">Desulfobacca acetoxidans (strain ATCC 700848 / DSM 11109 / ASRB2)</name>
    <dbReference type="NCBI Taxonomy" id="880072"/>
    <lineage>
        <taxon>Bacteria</taxon>
        <taxon>Pseudomonadati</taxon>
        <taxon>Thermodesulfobacteriota</taxon>
        <taxon>Desulfobaccia</taxon>
        <taxon>Desulfobaccales</taxon>
        <taxon>Desulfobaccaceae</taxon>
        <taxon>Desulfobacca</taxon>
    </lineage>
</organism>
<dbReference type="STRING" id="880072.Desac_2200"/>
<evidence type="ECO:0000313" key="2">
    <source>
        <dbReference type="Proteomes" id="UP000000483"/>
    </source>
</evidence>
<name>F2NDG3_DESAR</name>
<protein>
    <submittedName>
        <fullName evidence="1">Uncharacterized protein</fullName>
    </submittedName>
</protein>
<dbReference type="Proteomes" id="UP000000483">
    <property type="component" value="Chromosome"/>
</dbReference>
<reference evidence="1 2" key="1">
    <citation type="journal article" date="2011" name="Stand. Genomic Sci.">
        <title>Complete genome sequence of the acetate-degrading sulfate reducer Desulfobacca acetoxidans type strain (ASRB2).</title>
        <authorList>
            <person name="Goker M."/>
            <person name="Teshima H."/>
            <person name="Lapidus A."/>
            <person name="Nolan M."/>
            <person name="Lucas S."/>
            <person name="Hammon N."/>
            <person name="Deshpande S."/>
            <person name="Cheng J.F."/>
            <person name="Tapia R."/>
            <person name="Han C."/>
            <person name="Goodwin L."/>
            <person name="Pitluck S."/>
            <person name="Huntemann M."/>
            <person name="Liolios K."/>
            <person name="Ivanova N."/>
            <person name="Pagani I."/>
            <person name="Mavromatis K."/>
            <person name="Ovchinikova G."/>
            <person name="Pati A."/>
            <person name="Chen A."/>
            <person name="Palaniappan K."/>
            <person name="Land M."/>
            <person name="Hauser L."/>
            <person name="Brambilla E.M."/>
            <person name="Rohde M."/>
            <person name="Spring S."/>
            <person name="Detter J.C."/>
            <person name="Woyke T."/>
            <person name="Bristow J."/>
            <person name="Eisen J.A."/>
            <person name="Markowitz V."/>
            <person name="Hugenholtz P."/>
            <person name="Kyrpides N.C."/>
            <person name="Klenk H.P."/>
        </authorList>
    </citation>
    <scope>NUCLEOTIDE SEQUENCE [LARGE SCALE GENOMIC DNA]</scope>
    <source>
        <strain evidence="2">ATCC 700848 / DSM 11109 / ASRB2</strain>
    </source>
</reference>
<dbReference type="AlphaFoldDB" id="F2NDG3"/>
<evidence type="ECO:0000313" key="1">
    <source>
        <dbReference type="EMBL" id="AEB10029.1"/>
    </source>
</evidence>
<proteinExistence type="predicted"/>